<dbReference type="RefSeq" id="WP_023393195.1">
    <property type="nucleotide sequence ID" value="NZ_ASGZ01000007.1"/>
</dbReference>
<feature type="compositionally biased region" description="Acidic residues" evidence="1">
    <location>
        <begin position="511"/>
        <end position="523"/>
    </location>
</feature>
<keyword evidence="2" id="KW-0472">Membrane</keyword>
<proteinExistence type="predicted"/>
<name>V4HP08_9EURY</name>
<dbReference type="STRING" id="1324957.K933_03016"/>
<feature type="compositionally biased region" description="Low complexity" evidence="1">
    <location>
        <begin position="569"/>
        <end position="582"/>
    </location>
</feature>
<sequence length="614" mass="59607">MRIGLLTLVVGVVLAGSVVPTAAAAGAGGTNALAPGAGAVGTADAADGMANATAVESGEEVTGRVTPADRANWYAVEADAGDLLRVVGSDGMGEVRFSLVGPDGEELDAGEATANRAAIGAVADTDGTHYVRASTPADGLGGAYDFTVAVGTDDATEPDDDAGSAPAVDDGDRVEATLAEGDEDWYAVEADAGDLLTAAAVRTDGGGTDVGQGFRLDVVAPDGERVGLVDDADDAFNRRTSGVDVGDDSADTAFQRAVADTDGTYYVRVVPVADDGGTVEGFVDYELVAHARTPTPLAANESVDASFAASTDAHGAYTFDANASETLRVTAESAESGVVVSVLAPDGSSVARASVSGTATFDTSLGTDGPAYVVTRPSAGALGARTGYTLSVDAPDRPSEDEETTPDDGGNATATPTGDADGTATPTGDGTATPDNDANGTATPSDGDETTPDDGNGTATPTDDGDATATPDGDDGTATPTGGANGTDDGNATATPAAGGDGAAAGGSSGSDDDDGGDSDDSDASYTKRPDDAGTATATPTATATATATATRTPTATATATPDADERAGGAAAQQGSVAADGLRGATGASGNGLGPLLAVVTLVVGSVALMVRR</sequence>
<feature type="transmembrane region" description="Helical" evidence="2">
    <location>
        <begin position="593"/>
        <end position="612"/>
    </location>
</feature>
<feature type="compositionally biased region" description="Low complexity" evidence="1">
    <location>
        <begin position="453"/>
        <end position="498"/>
    </location>
</feature>
<evidence type="ECO:0000313" key="4">
    <source>
        <dbReference type="Proteomes" id="UP000017840"/>
    </source>
</evidence>
<feature type="compositionally biased region" description="Low complexity" evidence="1">
    <location>
        <begin position="533"/>
        <end position="562"/>
    </location>
</feature>
<evidence type="ECO:0000313" key="3">
    <source>
        <dbReference type="EMBL" id="ESP89654.1"/>
    </source>
</evidence>
<dbReference type="eggNOG" id="arCOG10187">
    <property type="taxonomic scope" value="Archaea"/>
</dbReference>
<keyword evidence="2" id="KW-1133">Transmembrane helix</keyword>
<feature type="compositionally biased region" description="Gly residues" evidence="1">
    <location>
        <begin position="499"/>
        <end position="509"/>
    </location>
</feature>
<dbReference type="Proteomes" id="UP000017840">
    <property type="component" value="Unassembled WGS sequence"/>
</dbReference>
<gene>
    <name evidence="3" type="ORF">K933_03016</name>
</gene>
<organism evidence="3 4">
    <name type="scientific">Candidatus Halobonum tyrrellensis G22</name>
    <dbReference type="NCBI Taxonomy" id="1324957"/>
    <lineage>
        <taxon>Archaea</taxon>
        <taxon>Methanobacteriati</taxon>
        <taxon>Methanobacteriota</taxon>
        <taxon>Stenosarchaea group</taxon>
        <taxon>Halobacteria</taxon>
        <taxon>Halobacteriales</taxon>
        <taxon>Haloferacaceae</taxon>
        <taxon>Candidatus Halobonum</taxon>
    </lineage>
</organism>
<dbReference type="EMBL" id="ASGZ01000007">
    <property type="protein sequence ID" value="ESP89654.1"/>
    <property type="molecule type" value="Genomic_DNA"/>
</dbReference>
<evidence type="ECO:0000256" key="1">
    <source>
        <dbReference type="SAM" id="MobiDB-lite"/>
    </source>
</evidence>
<feature type="region of interest" description="Disordered" evidence="1">
    <location>
        <begin position="385"/>
        <end position="591"/>
    </location>
</feature>
<keyword evidence="4" id="KW-1185">Reference proteome</keyword>
<protein>
    <submittedName>
        <fullName evidence="3">Pre-peptidase</fullName>
    </submittedName>
</protein>
<evidence type="ECO:0000256" key="2">
    <source>
        <dbReference type="SAM" id="Phobius"/>
    </source>
</evidence>
<dbReference type="AlphaFoldDB" id="V4HP08"/>
<dbReference type="OrthoDB" id="202667at2157"/>
<feature type="compositionally biased region" description="Low complexity" evidence="1">
    <location>
        <begin position="407"/>
        <end position="438"/>
    </location>
</feature>
<keyword evidence="2" id="KW-0812">Transmembrane</keyword>
<dbReference type="Gene3D" id="2.60.120.380">
    <property type="match status" value="3"/>
</dbReference>
<comment type="caution">
    <text evidence="3">The sequence shown here is derived from an EMBL/GenBank/DDBJ whole genome shotgun (WGS) entry which is preliminary data.</text>
</comment>
<reference evidence="3 4" key="1">
    <citation type="journal article" date="2013" name="Genome Announc.">
        <title>Draft Genome Sequence of 'Candidatus Halobonum tyrrellensis' Strain G22, Isolated from the Hypersaline Waters of Lake Tyrrell, Australia.</title>
        <authorList>
            <person name="Ugalde J.A."/>
            <person name="Narasingarao P."/>
            <person name="Kuo S."/>
            <person name="Podell S."/>
            <person name="Allen E.E."/>
        </authorList>
    </citation>
    <scope>NUCLEOTIDE SEQUENCE [LARGE SCALE GENOMIC DNA]</scope>
    <source>
        <strain evidence="3 4">G22</strain>
    </source>
</reference>
<accession>V4HP08</accession>